<dbReference type="InterPro" id="IPR001283">
    <property type="entry name" value="CRISP-related"/>
</dbReference>
<feature type="region of interest" description="Disordered" evidence="2">
    <location>
        <begin position="1"/>
        <end position="20"/>
    </location>
</feature>
<accession>A0AA39HQX6</accession>
<proteinExistence type="predicted"/>
<dbReference type="SMART" id="SM00198">
    <property type="entry name" value="SCP"/>
    <property type="match status" value="1"/>
</dbReference>
<evidence type="ECO:0000313" key="5">
    <source>
        <dbReference type="EMBL" id="KAK0409845.1"/>
    </source>
</evidence>
<feature type="compositionally biased region" description="Basic and acidic residues" evidence="2">
    <location>
        <begin position="1"/>
        <end position="12"/>
    </location>
</feature>
<feature type="coiled-coil region" evidence="1">
    <location>
        <begin position="578"/>
        <end position="617"/>
    </location>
</feature>
<gene>
    <name evidence="5" type="ORF">QR680_004793</name>
</gene>
<evidence type="ECO:0000256" key="1">
    <source>
        <dbReference type="SAM" id="Coils"/>
    </source>
</evidence>
<keyword evidence="3" id="KW-0812">Transmembrane</keyword>
<feature type="transmembrane region" description="Helical" evidence="3">
    <location>
        <begin position="210"/>
        <end position="233"/>
    </location>
</feature>
<dbReference type="Proteomes" id="UP001175271">
    <property type="component" value="Unassembled WGS sequence"/>
</dbReference>
<dbReference type="SUPFAM" id="SSF55797">
    <property type="entry name" value="PR-1-like"/>
    <property type="match status" value="1"/>
</dbReference>
<feature type="compositionally biased region" description="Low complexity" evidence="2">
    <location>
        <begin position="316"/>
        <end position="329"/>
    </location>
</feature>
<protein>
    <recommendedName>
        <fullName evidence="4">SCP domain-containing protein</fullName>
    </recommendedName>
</protein>
<keyword evidence="1" id="KW-0175">Coiled coil</keyword>
<sequence length="710" mass="80557">MRQIALDKHNEYRSQQALGKTSPKMGTVKNMYKLGYSCDLEKIAQRQVDTCNFVHSSRDILGQRGENIYRASLSNENLMMHVESAISNWWLEINEIRSPINAKGIYYGSRVGHYTQIVLAHNLNVGCAVKECSREVLFTCVYKKGNMLSKPTFEFGPPCKKDSDCTTHKDSKYADGSGKCKWSVQGGVPTLSTFLSSVRICRLEVMEFPALFPSAIVFSFVVTVCVLAVPAAFCTTRKRRKPQISKNVNCQNKRCRTLGECNTVAGESKLDTSLNPPLEPTISRPSAPPLATGPMASPSLQRTQGSDPPESYPTFNSQQQPSSNANQRSDSVQKHVKSEQKDDARQPSTKREEVKAQRRKENSSEKKPQTGNNSECTRSEQEVHFSDRTKANTMENISKNVSKSHEVKQQKESSGRVVAERAPSSHGRVSEKTSRTSLINPHLLRLSETRLVTVNETEKMDTEVDNDQLEVAMRAVLERDTSKWSNQKATPRVLSLNAKETQIAKWQQKQGTEYPTMNDVKSDWELNKEITRADKEVVVGDRLTTSIFNDMKNDWEAEEKTTGPSKGEGKVTPKENNLEEAKENLDLKKEAVLQIRREIEKNVRAELERKIREEIAKKLADEAVKKSKEKFDMRERQKKARIEATKDEETEKDRLRKIEESLMNLKPRVLNLVKDARDQKPSYEQVRRSQHYMTTNDSQPNSLMDATTKS</sequence>
<dbReference type="CDD" id="cd05380">
    <property type="entry name" value="CAP_euk"/>
    <property type="match status" value="1"/>
</dbReference>
<dbReference type="PANTHER" id="PTHR10334">
    <property type="entry name" value="CYSTEINE-RICH SECRETORY PROTEIN-RELATED"/>
    <property type="match status" value="1"/>
</dbReference>
<organism evidence="5 6">
    <name type="scientific">Steinernema hermaphroditum</name>
    <dbReference type="NCBI Taxonomy" id="289476"/>
    <lineage>
        <taxon>Eukaryota</taxon>
        <taxon>Metazoa</taxon>
        <taxon>Ecdysozoa</taxon>
        <taxon>Nematoda</taxon>
        <taxon>Chromadorea</taxon>
        <taxon>Rhabditida</taxon>
        <taxon>Tylenchina</taxon>
        <taxon>Panagrolaimomorpha</taxon>
        <taxon>Strongyloidoidea</taxon>
        <taxon>Steinernematidae</taxon>
        <taxon>Steinernema</taxon>
    </lineage>
</organism>
<evidence type="ECO:0000259" key="4">
    <source>
        <dbReference type="SMART" id="SM00198"/>
    </source>
</evidence>
<dbReference type="InterPro" id="IPR035940">
    <property type="entry name" value="CAP_sf"/>
</dbReference>
<dbReference type="InterPro" id="IPR014044">
    <property type="entry name" value="CAP_dom"/>
</dbReference>
<feature type="compositionally biased region" description="Basic and acidic residues" evidence="2">
    <location>
        <begin position="403"/>
        <end position="414"/>
    </location>
</feature>
<keyword evidence="3" id="KW-0472">Membrane</keyword>
<feature type="region of interest" description="Disordered" evidence="2">
    <location>
        <begin position="267"/>
        <end position="436"/>
    </location>
</feature>
<feature type="compositionally biased region" description="Basic and acidic residues" evidence="2">
    <location>
        <begin position="675"/>
        <end position="687"/>
    </location>
</feature>
<evidence type="ECO:0000256" key="3">
    <source>
        <dbReference type="SAM" id="Phobius"/>
    </source>
</evidence>
<feature type="region of interest" description="Disordered" evidence="2">
    <location>
        <begin position="625"/>
        <end position="651"/>
    </location>
</feature>
<feature type="compositionally biased region" description="Polar residues" evidence="2">
    <location>
        <begin position="691"/>
        <end position="710"/>
    </location>
</feature>
<evidence type="ECO:0000256" key="2">
    <source>
        <dbReference type="SAM" id="MobiDB-lite"/>
    </source>
</evidence>
<name>A0AA39HQX6_9BILA</name>
<keyword evidence="6" id="KW-1185">Reference proteome</keyword>
<feature type="domain" description="SCP" evidence="4">
    <location>
        <begin position="2"/>
        <end position="149"/>
    </location>
</feature>
<feature type="compositionally biased region" description="Basic and acidic residues" evidence="2">
    <location>
        <begin position="377"/>
        <end position="390"/>
    </location>
</feature>
<dbReference type="AlphaFoldDB" id="A0AA39HQX6"/>
<dbReference type="Gene3D" id="3.40.33.10">
    <property type="entry name" value="CAP"/>
    <property type="match status" value="1"/>
</dbReference>
<feature type="region of interest" description="Disordered" evidence="2">
    <location>
        <begin position="675"/>
        <end position="710"/>
    </location>
</feature>
<comment type="caution">
    <text evidence="5">The sequence shown here is derived from an EMBL/GenBank/DDBJ whole genome shotgun (WGS) entry which is preliminary data.</text>
</comment>
<feature type="compositionally biased region" description="Basic and acidic residues" evidence="2">
    <location>
        <begin position="331"/>
        <end position="368"/>
    </location>
</feature>
<feature type="compositionally biased region" description="Polar residues" evidence="2">
    <location>
        <begin position="391"/>
        <end position="401"/>
    </location>
</feature>
<dbReference type="EMBL" id="JAUCMV010000003">
    <property type="protein sequence ID" value="KAK0409845.1"/>
    <property type="molecule type" value="Genomic_DNA"/>
</dbReference>
<reference evidence="5" key="1">
    <citation type="submission" date="2023-06" db="EMBL/GenBank/DDBJ databases">
        <title>Genomic analysis of the entomopathogenic nematode Steinernema hermaphroditum.</title>
        <authorList>
            <person name="Schwarz E.M."/>
            <person name="Heppert J.K."/>
            <person name="Baniya A."/>
            <person name="Schwartz H.T."/>
            <person name="Tan C.-H."/>
            <person name="Antoshechkin I."/>
            <person name="Sternberg P.W."/>
            <person name="Goodrich-Blair H."/>
            <person name="Dillman A.R."/>
        </authorList>
    </citation>
    <scope>NUCLEOTIDE SEQUENCE</scope>
    <source>
        <strain evidence="5">PS9179</strain>
        <tissue evidence="5">Whole animal</tissue>
    </source>
</reference>
<dbReference type="Pfam" id="PF00188">
    <property type="entry name" value="CAP"/>
    <property type="match status" value="1"/>
</dbReference>
<evidence type="ECO:0000313" key="6">
    <source>
        <dbReference type="Proteomes" id="UP001175271"/>
    </source>
</evidence>
<keyword evidence="3" id="KW-1133">Transmembrane helix</keyword>